<dbReference type="InterPro" id="IPR003870">
    <property type="entry name" value="DUF222"/>
</dbReference>
<keyword evidence="4" id="KW-1185">Reference proteome</keyword>
<evidence type="ECO:0000256" key="1">
    <source>
        <dbReference type="SAM" id="MobiDB-lite"/>
    </source>
</evidence>
<protein>
    <recommendedName>
        <fullName evidence="2">DUF222 domain-containing protein</fullName>
    </recommendedName>
</protein>
<dbReference type="KEGG" id="gom:D7316_04936"/>
<feature type="compositionally biased region" description="Basic residues" evidence="1">
    <location>
        <begin position="470"/>
        <end position="482"/>
    </location>
</feature>
<feature type="compositionally biased region" description="Basic and acidic residues" evidence="1">
    <location>
        <begin position="483"/>
        <end position="500"/>
    </location>
</feature>
<evidence type="ECO:0000259" key="2">
    <source>
        <dbReference type="Pfam" id="PF02720"/>
    </source>
</evidence>
<feature type="region of interest" description="Disordered" evidence="1">
    <location>
        <begin position="450"/>
        <end position="508"/>
    </location>
</feature>
<name>A0A3G8JUT2_9ACTN</name>
<dbReference type="AlphaFoldDB" id="A0A3G8JUT2"/>
<accession>A0A3G8JUT2</accession>
<feature type="domain" description="DUF222" evidence="2">
    <location>
        <begin position="58"/>
        <end position="351"/>
    </location>
</feature>
<dbReference type="Proteomes" id="UP000271469">
    <property type="component" value="Chromosome"/>
</dbReference>
<evidence type="ECO:0000313" key="4">
    <source>
        <dbReference type="Proteomes" id="UP000271469"/>
    </source>
</evidence>
<proteinExistence type="predicted"/>
<evidence type="ECO:0000313" key="3">
    <source>
        <dbReference type="EMBL" id="AZG48319.1"/>
    </source>
</evidence>
<dbReference type="Pfam" id="PF02720">
    <property type="entry name" value="DUF222"/>
    <property type="match status" value="1"/>
</dbReference>
<gene>
    <name evidence="3" type="ORF">D7316_04936</name>
</gene>
<sequence length="508" mass="55109">MFTGHVEVDEVGEADINDLIGSLVATQRGRSFLAWRDYQVAAELHSRLVRTESDPHDLLLVDGLAECAARIAITFGIGQGTAERLITEGLALRDRLPQVAQRLRDGRISAERVKSIIARTDLVDGHDCAAEVDADIAARLDLHQGAWSSERLRDMVDRIVYRHDPDAVRERRQTALDARGVHTQPLPDGMARYSATMSAENARLSDACVKALAETVCAHDARTAQQRRSDAAFALLTGTAFECECDGQDCTAVTPEQGAAPPTGSRVVVHVVVDESTLNGDADNAGHLAGHGVISGEHARDLAARPDAVIKPLVAKGTPENADGPFTLPAHLPSDPYRPSTALDTFVRIRDGSSVIPGSTVSAFDADLDHVGEFDHENPAQGGPTSPDNLNAKHRFGHLLKTFGKWVDDQFRDRHGDLRTEFITPEGLVIPGDPENLEVLFPGLRRIRFTGPPLGDAGPDAGDQPPPARRMSRVAAKHARRRQERERNRRRRESEGESHGGSDTGPES</sequence>
<organism evidence="3 4">
    <name type="scientific">Gordonia insulae</name>
    <dbReference type="NCBI Taxonomy" id="2420509"/>
    <lineage>
        <taxon>Bacteria</taxon>
        <taxon>Bacillati</taxon>
        <taxon>Actinomycetota</taxon>
        <taxon>Actinomycetes</taxon>
        <taxon>Mycobacteriales</taxon>
        <taxon>Gordoniaceae</taxon>
        <taxon>Gordonia</taxon>
    </lineage>
</organism>
<feature type="compositionally biased region" description="Low complexity" evidence="1">
    <location>
        <begin position="451"/>
        <end position="463"/>
    </location>
</feature>
<dbReference type="EMBL" id="CP033972">
    <property type="protein sequence ID" value="AZG48319.1"/>
    <property type="molecule type" value="Genomic_DNA"/>
</dbReference>
<reference evidence="3 4" key="1">
    <citation type="submission" date="2018-11" db="EMBL/GenBank/DDBJ databases">
        <title>Gordonia insulae sp. nov., isolated from an island soil.</title>
        <authorList>
            <person name="Kim Y.S."/>
            <person name="Kim S.B."/>
        </authorList>
    </citation>
    <scope>NUCLEOTIDE SEQUENCE [LARGE SCALE GENOMIC DNA]</scope>
    <source>
        <strain evidence="3 4">MMS17-SY073</strain>
    </source>
</reference>